<keyword evidence="1" id="KW-0808">Transferase</keyword>
<dbReference type="GO" id="GO:0016740">
    <property type="term" value="F:transferase activity"/>
    <property type="evidence" value="ECO:0007669"/>
    <property type="project" value="UniProtKB-KW"/>
</dbReference>
<dbReference type="AlphaFoldDB" id="A0A3B1DIU0"/>
<organism evidence="1">
    <name type="scientific">hydrothermal vent metagenome</name>
    <dbReference type="NCBI Taxonomy" id="652676"/>
    <lineage>
        <taxon>unclassified sequences</taxon>
        <taxon>metagenomes</taxon>
        <taxon>ecological metagenomes</taxon>
    </lineage>
</organism>
<sequence>MKILFLTTGKDAPSYRFRIGQMLPFFEQKGHVCQVAHFPKQIWSRVILFHQLDSYDAIVLQRHLLNPFELSLLRKRTTHLFYDIDDAVMFNSKGESRWKRTGRFLNTMQAVDMVLCGNDYLAEQASQSGTATKIIPTAVPVNMIKEFAGTTRKHLSNKVIIGWTGSRSTCRYLNDLLPVLATFGQQIHLKIISNAKKSFHNKQLGNVTCEHIEWSKKTEYRALADVQIGLMPLPDNAWTRGKCGFKALQYMALSIPTICSPVGMNCQLIDHKKNGFLAQSTTEWRTALQSLIQSETLRKTIGQAGYSTVMQQYNLEIIGPLLVQTIEEAVQPNVLSKVA</sequence>
<dbReference type="Gene3D" id="3.40.50.2000">
    <property type="entry name" value="Glycogen Phosphorylase B"/>
    <property type="match status" value="1"/>
</dbReference>
<dbReference type="SUPFAM" id="SSF53756">
    <property type="entry name" value="UDP-Glycosyltransferase/glycogen phosphorylase"/>
    <property type="match status" value="1"/>
</dbReference>
<dbReference type="Pfam" id="PF13692">
    <property type="entry name" value="Glyco_trans_1_4"/>
    <property type="match status" value="1"/>
</dbReference>
<accession>A0A3B1DIU0</accession>
<evidence type="ECO:0000313" key="1">
    <source>
        <dbReference type="EMBL" id="VAX38841.1"/>
    </source>
</evidence>
<name>A0A3B1DIU0_9ZZZZ</name>
<gene>
    <name evidence="1" type="ORF">MNBD_PLANCTO02-2</name>
</gene>
<protein>
    <submittedName>
        <fullName evidence="1">Glycosyl transferase, group 1</fullName>
    </submittedName>
</protein>
<proteinExistence type="predicted"/>
<dbReference type="EMBL" id="UOGL01000265">
    <property type="protein sequence ID" value="VAX38841.1"/>
    <property type="molecule type" value="Genomic_DNA"/>
</dbReference>
<reference evidence="1" key="1">
    <citation type="submission" date="2018-06" db="EMBL/GenBank/DDBJ databases">
        <authorList>
            <person name="Zhirakovskaya E."/>
        </authorList>
    </citation>
    <scope>NUCLEOTIDE SEQUENCE</scope>
</reference>